<dbReference type="InterPro" id="IPR052163">
    <property type="entry name" value="DGC-Regulatory_Protein"/>
</dbReference>
<reference evidence="2 3" key="1">
    <citation type="submission" date="2018-10" db="EMBL/GenBank/DDBJ databases">
        <title>Phylogenomics of Brevibacillus.</title>
        <authorList>
            <person name="Dunlap C."/>
        </authorList>
    </citation>
    <scope>NUCLEOTIDE SEQUENCE [LARGE SCALE GENOMIC DNA]</scope>
    <source>
        <strain evidence="2 3">JCM 15085</strain>
    </source>
</reference>
<organism evidence="2 3">
    <name type="scientific">Brevibacillus panacihumi</name>
    <dbReference type="NCBI Taxonomy" id="497735"/>
    <lineage>
        <taxon>Bacteria</taxon>
        <taxon>Bacillati</taxon>
        <taxon>Bacillota</taxon>
        <taxon>Bacilli</taxon>
        <taxon>Bacillales</taxon>
        <taxon>Paenibacillaceae</taxon>
        <taxon>Brevibacillus</taxon>
    </lineage>
</organism>
<dbReference type="PROSITE" id="PS50887">
    <property type="entry name" value="GGDEF"/>
    <property type="match status" value="1"/>
</dbReference>
<gene>
    <name evidence="2" type="ORF">EDM58_21745</name>
</gene>
<dbReference type="InterPro" id="IPR013656">
    <property type="entry name" value="PAS_4"/>
</dbReference>
<dbReference type="Pfam" id="PF00990">
    <property type="entry name" value="GGDEF"/>
    <property type="match status" value="1"/>
</dbReference>
<feature type="domain" description="GGDEF" evidence="1">
    <location>
        <begin position="188"/>
        <end position="321"/>
    </location>
</feature>
<dbReference type="InterPro" id="IPR000160">
    <property type="entry name" value="GGDEF_dom"/>
</dbReference>
<dbReference type="SUPFAM" id="SSF55073">
    <property type="entry name" value="Nucleotide cyclase"/>
    <property type="match status" value="1"/>
</dbReference>
<dbReference type="AlphaFoldDB" id="A0A3M8C8V3"/>
<dbReference type="Gene3D" id="3.30.70.270">
    <property type="match status" value="1"/>
</dbReference>
<dbReference type="InterPro" id="IPR035965">
    <property type="entry name" value="PAS-like_dom_sf"/>
</dbReference>
<dbReference type="Proteomes" id="UP000281915">
    <property type="component" value="Unassembled WGS sequence"/>
</dbReference>
<sequence length="329" mass="37706">MSNQSSDDHTWSEKQQDSDKHDIATLLHQYGDILSDLFEHISDMLFMMSVEELSNGEYQFRYELMNPSAMRVSGLDKSAYGKRFEDVYPAEKADPLNRMYTKTVTCRKATRFTSEDEIIGETLLTPVINKEGICTHVFAVTRDITQHKKRELKLEFMAYHDGLTGLPNRRLLELDLQRALDDAKNTGEMVAVLFLDCDYFKWINDTWGHQAGDVFLQLLAERLKSCVREEDTVSRLGGDEFVIVLRRVTRPDQAAEVATRILHTIQQPWQVQDATFTVTTSIGIALYPLHALQADELLNCADEALYSAKAKGRNQYIIYSPDSKKDSRY</sequence>
<dbReference type="RefSeq" id="WP_122915200.1">
    <property type="nucleotide sequence ID" value="NZ_JBCNED010000030.1"/>
</dbReference>
<dbReference type="Pfam" id="PF08448">
    <property type="entry name" value="PAS_4"/>
    <property type="match status" value="1"/>
</dbReference>
<evidence type="ECO:0000313" key="3">
    <source>
        <dbReference type="Proteomes" id="UP000281915"/>
    </source>
</evidence>
<proteinExistence type="predicted"/>
<dbReference type="FunFam" id="3.30.70.270:FF:000001">
    <property type="entry name" value="Diguanylate cyclase domain protein"/>
    <property type="match status" value="1"/>
</dbReference>
<dbReference type="NCBIfam" id="TIGR00254">
    <property type="entry name" value="GGDEF"/>
    <property type="match status" value="1"/>
</dbReference>
<name>A0A3M8C8V3_9BACL</name>
<protein>
    <submittedName>
        <fullName evidence="2">Sensor domain-containing diguanylate cyclase</fullName>
    </submittedName>
</protein>
<dbReference type="InterPro" id="IPR043128">
    <property type="entry name" value="Rev_trsase/Diguanyl_cyclase"/>
</dbReference>
<dbReference type="SUPFAM" id="SSF55785">
    <property type="entry name" value="PYP-like sensor domain (PAS domain)"/>
    <property type="match status" value="1"/>
</dbReference>
<evidence type="ECO:0000259" key="1">
    <source>
        <dbReference type="PROSITE" id="PS50887"/>
    </source>
</evidence>
<dbReference type="PANTHER" id="PTHR46663:SF2">
    <property type="entry name" value="GGDEF DOMAIN-CONTAINING PROTEIN"/>
    <property type="match status" value="1"/>
</dbReference>
<dbReference type="InterPro" id="IPR029787">
    <property type="entry name" value="Nucleotide_cyclase"/>
</dbReference>
<dbReference type="PANTHER" id="PTHR46663">
    <property type="entry name" value="DIGUANYLATE CYCLASE DGCT-RELATED"/>
    <property type="match status" value="1"/>
</dbReference>
<dbReference type="EMBL" id="RHHT01000062">
    <property type="protein sequence ID" value="RNB72132.1"/>
    <property type="molecule type" value="Genomic_DNA"/>
</dbReference>
<dbReference type="CDD" id="cd01949">
    <property type="entry name" value="GGDEF"/>
    <property type="match status" value="1"/>
</dbReference>
<dbReference type="Gene3D" id="3.30.450.20">
    <property type="entry name" value="PAS domain"/>
    <property type="match status" value="1"/>
</dbReference>
<dbReference type="SMART" id="SM00267">
    <property type="entry name" value="GGDEF"/>
    <property type="match status" value="1"/>
</dbReference>
<comment type="caution">
    <text evidence="2">The sequence shown here is derived from an EMBL/GenBank/DDBJ whole genome shotgun (WGS) entry which is preliminary data.</text>
</comment>
<accession>A0A3M8C8V3</accession>
<evidence type="ECO:0000313" key="2">
    <source>
        <dbReference type="EMBL" id="RNB72132.1"/>
    </source>
</evidence>